<dbReference type="EMBL" id="LAZR01013520">
    <property type="protein sequence ID" value="KKM21582.1"/>
    <property type="molecule type" value="Genomic_DNA"/>
</dbReference>
<proteinExistence type="predicted"/>
<sequence>MPLVKFDTGLVEQEPLHALKTQLIEPHIGFILDESSSMVRVWQDTISGFNSYISQLRSELPGANITFATFVADKFKLRGEDKPVDEILPLNTKSYTPYGSTPLVDSIMHLIVLIEQRINVNEKLKPLIVIQTDGHENASEKYKMQDLRSCVKRKRKLGWKFILITCGYNPNKLANEMGVDPATSVEYGPGKTKEAFKITARVTTQTFKTEEDVVFSLEDKRRLK</sequence>
<dbReference type="SUPFAM" id="SSF53300">
    <property type="entry name" value="vWA-like"/>
    <property type="match status" value="1"/>
</dbReference>
<name>A0A0F9I250_9ZZZZ</name>
<evidence type="ECO:0008006" key="2">
    <source>
        <dbReference type="Google" id="ProtNLM"/>
    </source>
</evidence>
<accession>A0A0F9I250</accession>
<dbReference type="InterPro" id="IPR036465">
    <property type="entry name" value="vWFA_dom_sf"/>
</dbReference>
<evidence type="ECO:0000313" key="1">
    <source>
        <dbReference type="EMBL" id="KKM21582.1"/>
    </source>
</evidence>
<comment type="caution">
    <text evidence="1">The sequence shown here is derived from an EMBL/GenBank/DDBJ whole genome shotgun (WGS) entry which is preliminary data.</text>
</comment>
<reference evidence="1" key="1">
    <citation type="journal article" date="2015" name="Nature">
        <title>Complex archaea that bridge the gap between prokaryotes and eukaryotes.</title>
        <authorList>
            <person name="Spang A."/>
            <person name="Saw J.H."/>
            <person name="Jorgensen S.L."/>
            <person name="Zaremba-Niedzwiedzka K."/>
            <person name="Martijn J."/>
            <person name="Lind A.E."/>
            <person name="van Eijk R."/>
            <person name="Schleper C."/>
            <person name="Guy L."/>
            <person name="Ettema T.J."/>
        </authorList>
    </citation>
    <scope>NUCLEOTIDE SEQUENCE</scope>
</reference>
<gene>
    <name evidence="1" type="ORF">LCGC14_1634000</name>
</gene>
<organism evidence="1">
    <name type="scientific">marine sediment metagenome</name>
    <dbReference type="NCBI Taxonomy" id="412755"/>
    <lineage>
        <taxon>unclassified sequences</taxon>
        <taxon>metagenomes</taxon>
        <taxon>ecological metagenomes</taxon>
    </lineage>
</organism>
<protein>
    <recommendedName>
        <fullName evidence="2">VWFA domain-containing protein</fullName>
    </recommendedName>
</protein>
<dbReference type="Gene3D" id="3.40.50.410">
    <property type="entry name" value="von Willebrand factor, type A domain"/>
    <property type="match status" value="1"/>
</dbReference>
<dbReference type="CDD" id="cd00198">
    <property type="entry name" value="vWFA"/>
    <property type="match status" value="1"/>
</dbReference>
<dbReference type="AlphaFoldDB" id="A0A0F9I250"/>